<keyword evidence="1" id="KW-0812">Transmembrane</keyword>
<dbReference type="EMBL" id="BAAAQW010000007">
    <property type="protein sequence ID" value="GAA2201622.1"/>
    <property type="molecule type" value="Genomic_DNA"/>
</dbReference>
<proteinExistence type="predicted"/>
<keyword evidence="1" id="KW-1133">Transmembrane helix</keyword>
<evidence type="ECO:0008006" key="4">
    <source>
        <dbReference type="Google" id="ProtNLM"/>
    </source>
</evidence>
<gene>
    <name evidence="2" type="ORF">GCM10009849_26750</name>
</gene>
<organism evidence="2 3">
    <name type="scientific">Sinomonas flava</name>
    <dbReference type="NCBI Taxonomy" id="496857"/>
    <lineage>
        <taxon>Bacteria</taxon>
        <taxon>Bacillati</taxon>
        <taxon>Actinomycetota</taxon>
        <taxon>Actinomycetes</taxon>
        <taxon>Micrococcales</taxon>
        <taxon>Micrococcaceae</taxon>
        <taxon>Sinomonas</taxon>
    </lineage>
</organism>
<sequence length="163" mass="17116">MTTLTRNWLGRAAAAAGLAALGVFAAVFFVAAEATRAWVYTAGFLVALGAVVLAAAARLREHRERPTLRPLTRLGWWAVGLAAGGAVLLVGGPLLMRLFVAATETAFVPASPALLALGAMLAAGIVAATAWFRRAERSLLVLLTIVPALFALYFMVGEFVFPH</sequence>
<feature type="transmembrane region" description="Helical" evidence="1">
    <location>
        <begin position="139"/>
        <end position="161"/>
    </location>
</feature>
<feature type="transmembrane region" description="Helical" evidence="1">
    <location>
        <begin position="112"/>
        <end position="132"/>
    </location>
</feature>
<reference evidence="2 3" key="1">
    <citation type="journal article" date="2019" name="Int. J. Syst. Evol. Microbiol.">
        <title>The Global Catalogue of Microorganisms (GCM) 10K type strain sequencing project: providing services to taxonomists for standard genome sequencing and annotation.</title>
        <authorList>
            <consortium name="The Broad Institute Genomics Platform"/>
            <consortium name="The Broad Institute Genome Sequencing Center for Infectious Disease"/>
            <person name="Wu L."/>
            <person name="Ma J."/>
        </authorList>
    </citation>
    <scope>NUCLEOTIDE SEQUENCE [LARGE SCALE GENOMIC DNA]</scope>
    <source>
        <strain evidence="2 3">JCM 16034</strain>
    </source>
</reference>
<feature type="transmembrane region" description="Helical" evidence="1">
    <location>
        <begin position="12"/>
        <end position="31"/>
    </location>
</feature>
<keyword evidence="3" id="KW-1185">Reference proteome</keyword>
<dbReference type="RefSeq" id="WP_344300256.1">
    <property type="nucleotide sequence ID" value="NZ_BAAAQW010000007.1"/>
</dbReference>
<dbReference type="Proteomes" id="UP001500432">
    <property type="component" value="Unassembled WGS sequence"/>
</dbReference>
<evidence type="ECO:0000256" key="1">
    <source>
        <dbReference type="SAM" id="Phobius"/>
    </source>
</evidence>
<keyword evidence="1" id="KW-0472">Membrane</keyword>
<evidence type="ECO:0000313" key="2">
    <source>
        <dbReference type="EMBL" id="GAA2201622.1"/>
    </source>
</evidence>
<accession>A0ABN3BXK7</accession>
<protein>
    <recommendedName>
        <fullName evidence="4">Tripartite tricarboxylate transporter TctB family protein</fullName>
    </recommendedName>
</protein>
<name>A0ABN3BXK7_9MICC</name>
<comment type="caution">
    <text evidence="2">The sequence shown here is derived from an EMBL/GenBank/DDBJ whole genome shotgun (WGS) entry which is preliminary data.</text>
</comment>
<evidence type="ECO:0000313" key="3">
    <source>
        <dbReference type="Proteomes" id="UP001500432"/>
    </source>
</evidence>
<feature type="transmembrane region" description="Helical" evidence="1">
    <location>
        <begin position="76"/>
        <end position="100"/>
    </location>
</feature>
<feature type="transmembrane region" description="Helical" evidence="1">
    <location>
        <begin position="37"/>
        <end position="56"/>
    </location>
</feature>